<dbReference type="Gene3D" id="2.60.210.10">
    <property type="entry name" value="Apoptosis, Tumor Necrosis Factor Receptor Associated Protein 2, Chain A"/>
    <property type="match status" value="1"/>
</dbReference>
<dbReference type="PANTHER" id="PTHR47022:SF1">
    <property type="entry name" value="BTB AND MATH DOMAIN-CONTAINING PROTEIN 36-RELATED"/>
    <property type="match status" value="1"/>
</dbReference>
<feature type="domain" description="MATH" evidence="2">
    <location>
        <begin position="1"/>
        <end position="22"/>
    </location>
</feature>
<accession>A0AAV5SIK5</accession>
<keyword evidence="4" id="KW-1185">Reference proteome</keyword>
<dbReference type="InterPro" id="IPR008974">
    <property type="entry name" value="TRAF-like"/>
</dbReference>
<name>A0AAV5SIK5_9BILA</name>
<evidence type="ECO:0000259" key="2">
    <source>
        <dbReference type="PROSITE" id="PS50144"/>
    </source>
</evidence>
<dbReference type="PROSITE" id="PS50097">
    <property type="entry name" value="BTB"/>
    <property type="match status" value="2"/>
</dbReference>
<dbReference type="PROSITE" id="PS50144">
    <property type="entry name" value="MATH"/>
    <property type="match status" value="1"/>
</dbReference>
<dbReference type="InterPro" id="IPR002083">
    <property type="entry name" value="MATH/TRAF_dom"/>
</dbReference>
<dbReference type="InterPro" id="IPR000210">
    <property type="entry name" value="BTB/POZ_dom"/>
</dbReference>
<dbReference type="SMART" id="SM00225">
    <property type="entry name" value="BTB"/>
    <property type="match status" value="2"/>
</dbReference>
<dbReference type="Pfam" id="PF00917">
    <property type="entry name" value="MATH"/>
    <property type="match status" value="1"/>
</dbReference>
<evidence type="ECO:0000313" key="4">
    <source>
        <dbReference type="Proteomes" id="UP001432027"/>
    </source>
</evidence>
<dbReference type="Gene3D" id="3.30.710.10">
    <property type="entry name" value="Potassium Channel Kv1.1, Chain A"/>
    <property type="match status" value="2"/>
</dbReference>
<dbReference type="SUPFAM" id="SSF54695">
    <property type="entry name" value="POZ domain"/>
    <property type="match status" value="2"/>
</dbReference>
<evidence type="ECO:0008006" key="5">
    <source>
        <dbReference type="Google" id="ProtNLM"/>
    </source>
</evidence>
<sequence length="592" mass="68201">MTDVMEKEGFVVDGSIVIEVTMNVAGGNGDRFRVKRAKPHFFSPSKFSDVTLSVEGKNIHVSKQILAHASPYFEALFFIDFNESQKKEIKLDEVSAPDFMTALELIYGCADLYAINDDNVENLLKIADRFDIPKIMNSVEDAMDELERPVHAQLLLSQQYQLDAVQESCLNFYNERQALDVVSSDSYKDFSNELKGEIRKKLNEFLLPSDRIEKNEDRIVTGKIRIRLDNVKNLTNYGVKSAVKRINGYPWQLKAFRDETTNNLVVHILCKKSEESPCWYCKVEGEVKLINHNDDTASLSKNFDEILSNFNEIYYSDEPITIFQWNQFIGNSNFVDDGSIEVEVTINVKGRSGERFRRKPLTDFFSHSKFSDVVFVAEGKKMYASTQILANVSSHFKNLIYGSDKCKEKEVVLYGVSSEEFLEMLEMIYDVNREAKDSTVKFLLKIADRFEITSILDKAESLLYRSKLSLHEKLRLSDEYRLEVLKMKCLRAISDVNVVEEVKNSDSYIHYSSGLKDGIINRMIQLLKGETTDESWFTHLFLLIVRLTALLVICRSLVQNYDDDASLNQFRVPSWEANSEITRKSRYIRKLL</sequence>
<comment type="caution">
    <text evidence="3">The sequence shown here is derived from an EMBL/GenBank/DDBJ whole genome shotgun (WGS) entry which is preliminary data.</text>
</comment>
<dbReference type="SUPFAM" id="SSF49599">
    <property type="entry name" value="TRAF domain-like"/>
    <property type="match status" value="1"/>
</dbReference>
<feature type="domain" description="BTB" evidence="1">
    <location>
        <begin position="48"/>
        <end position="107"/>
    </location>
</feature>
<dbReference type="CDD" id="cd18186">
    <property type="entry name" value="BTB_POZ_ZBTB_KLHL-like"/>
    <property type="match status" value="1"/>
</dbReference>
<dbReference type="InterPro" id="IPR011333">
    <property type="entry name" value="SKP1/BTB/POZ_sf"/>
</dbReference>
<dbReference type="CDD" id="cd00121">
    <property type="entry name" value="MATH"/>
    <property type="match status" value="1"/>
</dbReference>
<feature type="domain" description="BTB" evidence="1">
    <location>
        <begin position="371"/>
        <end position="437"/>
    </location>
</feature>
<evidence type="ECO:0000259" key="1">
    <source>
        <dbReference type="PROSITE" id="PS50097"/>
    </source>
</evidence>
<evidence type="ECO:0000313" key="3">
    <source>
        <dbReference type="EMBL" id="GMS79995.1"/>
    </source>
</evidence>
<protein>
    <recommendedName>
        <fullName evidence="5">BTB domain-containing protein</fullName>
    </recommendedName>
</protein>
<dbReference type="AlphaFoldDB" id="A0AAV5SIK5"/>
<organism evidence="3 4">
    <name type="scientific">Pristionchus entomophagus</name>
    <dbReference type="NCBI Taxonomy" id="358040"/>
    <lineage>
        <taxon>Eukaryota</taxon>
        <taxon>Metazoa</taxon>
        <taxon>Ecdysozoa</taxon>
        <taxon>Nematoda</taxon>
        <taxon>Chromadorea</taxon>
        <taxon>Rhabditida</taxon>
        <taxon>Rhabditina</taxon>
        <taxon>Diplogasteromorpha</taxon>
        <taxon>Diplogasteroidea</taxon>
        <taxon>Neodiplogasteridae</taxon>
        <taxon>Pristionchus</taxon>
    </lineage>
</organism>
<gene>
    <name evidence="3" type="ORF">PENTCL1PPCAC_2170</name>
</gene>
<dbReference type="PANTHER" id="PTHR47022">
    <property type="entry name" value="BTB AND MATH DOMAIN-CONTAINING PROTEIN 36-RELATED"/>
    <property type="match status" value="1"/>
</dbReference>
<dbReference type="EMBL" id="BTSX01000001">
    <property type="protein sequence ID" value="GMS79995.1"/>
    <property type="molecule type" value="Genomic_DNA"/>
</dbReference>
<reference evidence="3" key="1">
    <citation type="submission" date="2023-10" db="EMBL/GenBank/DDBJ databases">
        <title>Genome assembly of Pristionchus species.</title>
        <authorList>
            <person name="Yoshida K."/>
            <person name="Sommer R.J."/>
        </authorList>
    </citation>
    <scope>NUCLEOTIDE SEQUENCE</scope>
    <source>
        <strain evidence="3">RS0144</strain>
    </source>
</reference>
<dbReference type="Pfam" id="PF00651">
    <property type="entry name" value="BTB"/>
    <property type="match status" value="2"/>
</dbReference>
<proteinExistence type="predicted"/>
<dbReference type="Proteomes" id="UP001432027">
    <property type="component" value="Unassembled WGS sequence"/>
</dbReference>